<dbReference type="PANTHER" id="PTHR23508">
    <property type="entry name" value="CARBOXYLIC ACID TRANSPORTER PROTEIN HOMOLOG"/>
    <property type="match status" value="1"/>
</dbReference>
<comment type="caution">
    <text evidence="7">The sequence shown here is derived from an EMBL/GenBank/DDBJ whole genome shotgun (WGS) entry which is preliminary data.</text>
</comment>
<dbReference type="EMBL" id="JACBZP010000001">
    <property type="protein sequence ID" value="NYI67026.1"/>
    <property type="molecule type" value="Genomic_DNA"/>
</dbReference>
<dbReference type="Proteomes" id="UP000539111">
    <property type="component" value="Unassembled WGS sequence"/>
</dbReference>
<dbReference type="Gene3D" id="1.20.1250.20">
    <property type="entry name" value="MFS general substrate transporter like domains"/>
    <property type="match status" value="1"/>
</dbReference>
<feature type="transmembrane region" description="Helical" evidence="5">
    <location>
        <begin position="182"/>
        <end position="205"/>
    </location>
</feature>
<dbReference type="Pfam" id="PF07690">
    <property type="entry name" value="MFS_1"/>
    <property type="match status" value="1"/>
</dbReference>
<dbReference type="AlphaFoldDB" id="A0A7Z0ACW7"/>
<gene>
    <name evidence="7" type="ORF">BJY26_001332</name>
</gene>
<evidence type="ECO:0000256" key="3">
    <source>
        <dbReference type="ARBA" id="ARBA00022989"/>
    </source>
</evidence>
<dbReference type="CDD" id="cd17316">
    <property type="entry name" value="MFS_SV2_like"/>
    <property type="match status" value="1"/>
</dbReference>
<dbReference type="PROSITE" id="PS00217">
    <property type="entry name" value="SUGAR_TRANSPORT_2"/>
    <property type="match status" value="1"/>
</dbReference>
<feature type="transmembrane region" description="Helical" evidence="5">
    <location>
        <begin position="257"/>
        <end position="276"/>
    </location>
</feature>
<feature type="transmembrane region" description="Helical" evidence="5">
    <location>
        <begin position="325"/>
        <end position="344"/>
    </location>
</feature>
<feature type="transmembrane region" description="Helical" evidence="5">
    <location>
        <begin position="157"/>
        <end position="176"/>
    </location>
</feature>
<feature type="transmembrane region" description="Helical" evidence="5">
    <location>
        <begin position="296"/>
        <end position="318"/>
    </location>
</feature>
<dbReference type="RefSeq" id="WP_218852298.1">
    <property type="nucleotide sequence ID" value="NZ_JACBZP010000001.1"/>
</dbReference>
<evidence type="ECO:0000256" key="2">
    <source>
        <dbReference type="ARBA" id="ARBA00022692"/>
    </source>
</evidence>
<evidence type="ECO:0000256" key="4">
    <source>
        <dbReference type="ARBA" id="ARBA00023136"/>
    </source>
</evidence>
<keyword evidence="8" id="KW-1185">Reference proteome</keyword>
<dbReference type="PROSITE" id="PS50850">
    <property type="entry name" value="MFS"/>
    <property type="match status" value="1"/>
</dbReference>
<dbReference type="InterPro" id="IPR020846">
    <property type="entry name" value="MFS_dom"/>
</dbReference>
<organism evidence="7 8">
    <name type="scientific">Spelaeicoccus albus</name>
    <dbReference type="NCBI Taxonomy" id="1280376"/>
    <lineage>
        <taxon>Bacteria</taxon>
        <taxon>Bacillati</taxon>
        <taxon>Actinomycetota</taxon>
        <taxon>Actinomycetes</taxon>
        <taxon>Micrococcales</taxon>
        <taxon>Brevibacteriaceae</taxon>
        <taxon>Spelaeicoccus</taxon>
    </lineage>
</organism>
<reference evidence="7 8" key="1">
    <citation type="submission" date="2020-07" db="EMBL/GenBank/DDBJ databases">
        <title>Sequencing the genomes of 1000 actinobacteria strains.</title>
        <authorList>
            <person name="Klenk H.-P."/>
        </authorList>
    </citation>
    <scope>NUCLEOTIDE SEQUENCE [LARGE SCALE GENOMIC DNA]</scope>
    <source>
        <strain evidence="7 8">DSM 26341</strain>
    </source>
</reference>
<keyword evidence="3 5" id="KW-1133">Transmembrane helix</keyword>
<feature type="transmembrane region" description="Helical" evidence="5">
    <location>
        <begin position="350"/>
        <end position="371"/>
    </location>
</feature>
<dbReference type="PANTHER" id="PTHR23508:SF10">
    <property type="entry name" value="CARBOXYLIC ACID TRANSPORTER PROTEIN HOMOLOG"/>
    <property type="match status" value="1"/>
</dbReference>
<feature type="transmembrane region" description="Helical" evidence="5">
    <location>
        <begin position="29"/>
        <end position="46"/>
    </location>
</feature>
<evidence type="ECO:0000256" key="5">
    <source>
        <dbReference type="SAM" id="Phobius"/>
    </source>
</evidence>
<dbReference type="InterPro" id="IPR005829">
    <property type="entry name" value="Sugar_transporter_CS"/>
</dbReference>
<name>A0A7Z0ACW7_9MICO</name>
<dbReference type="InterPro" id="IPR036259">
    <property type="entry name" value="MFS_trans_sf"/>
</dbReference>
<proteinExistence type="predicted"/>
<protein>
    <submittedName>
        <fullName evidence="7">Putative MFS transporter</fullName>
    </submittedName>
</protein>
<feature type="transmembrane region" description="Helical" evidence="5">
    <location>
        <begin position="122"/>
        <end position="145"/>
    </location>
</feature>
<feature type="transmembrane region" description="Helical" evidence="5">
    <location>
        <begin position="383"/>
        <end position="407"/>
    </location>
</feature>
<dbReference type="GO" id="GO:0046943">
    <property type="term" value="F:carboxylic acid transmembrane transporter activity"/>
    <property type="evidence" value="ECO:0007669"/>
    <property type="project" value="TreeGrafter"/>
</dbReference>
<sequence length="443" mass="47637">MSQQSSVEGMHTDVISVGEAFSAMKLQKAHVIAGLVLFMTFVVESWEQVGLVYVSGLISKDFGVGLAQVGTALGAVALGMVPGALLWAVVVEKRGRKFVSIASLLLYCVLALAAAFSTSFQLVVALRFLSGVAFGGVYAVTFPYFMELLPTKYRGQGAVALSIGFPVGTLLCIVVSQGFGGFSWRVVAAVAAIAGLWAIAVWKWVPESPYWLVKRGRDREARTILGHFGVTVPDGTKLILDPTAAERDEPAATKKKTIKLLVLVVITSFTFSWAYWGLQSWLPIMLQHKGLSVSGSLGFVALSQLVAIPGYLIAAWATRRYGRRWVFWIFAVFSGVGALIFGAADGVVQLYIGNFVLAFFSLGAWGVWNTWSGEVMPTRIRGAGYSASTSAILLAQAVCVPVVGMMMDHGFSSMVTMGSLVVFMLIAIVATFGLRETEGRELR</sequence>
<evidence type="ECO:0000313" key="7">
    <source>
        <dbReference type="EMBL" id="NYI67026.1"/>
    </source>
</evidence>
<feature type="transmembrane region" description="Helical" evidence="5">
    <location>
        <begin position="413"/>
        <end position="434"/>
    </location>
</feature>
<comment type="subcellular location">
    <subcellularLocation>
        <location evidence="1">Cell membrane</location>
        <topology evidence="1">Multi-pass membrane protein</topology>
    </subcellularLocation>
</comment>
<evidence type="ECO:0000259" key="6">
    <source>
        <dbReference type="PROSITE" id="PS50850"/>
    </source>
</evidence>
<feature type="transmembrane region" description="Helical" evidence="5">
    <location>
        <begin position="66"/>
        <end position="91"/>
    </location>
</feature>
<feature type="domain" description="Major facilitator superfamily (MFS) profile" evidence="6">
    <location>
        <begin position="33"/>
        <end position="439"/>
    </location>
</feature>
<keyword evidence="4 5" id="KW-0472">Membrane</keyword>
<dbReference type="InterPro" id="IPR011701">
    <property type="entry name" value="MFS"/>
</dbReference>
<evidence type="ECO:0000313" key="8">
    <source>
        <dbReference type="Proteomes" id="UP000539111"/>
    </source>
</evidence>
<evidence type="ECO:0000256" key="1">
    <source>
        <dbReference type="ARBA" id="ARBA00004651"/>
    </source>
</evidence>
<dbReference type="SUPFAM" id="SSF103473">
    <property type="entry name" value="MFS general substrate transporter"/>
    <property type="match status" value="1"/>
</dbReference>
<keyword evidence="2 5" id="KW-0812">Transmembrane</keyword>
<accession>A0A7Z0ACW7</accession>
<feature type="transmembrane region" description="Helical" evidence="5">
    <location>
        <begin position="98"/>
        <end position="116"/>
    </location>
</feature>
<dbReference type="GO" id="GO:0005886">
    <property type="term" value="C:plasma membrane"/>
    <property type="evidence" value="ECO:0007669"/>
    <property type="project" value="UniProtKB-SubCell"/>
</dbReference>